<reference evidence="10 11" key="1">
    <citation type="submission" date="2010-08" db="EMBL/GenBank/DDBJ databases">
        <authorList>
            <person name="Weinstock G."/>
            <person name="Sodergren E."/>
            <person name="Clifton S."/>
            <person name="Fulton L."/>
            <person name="Fulton B."/>
            <person name="Courtney L."/>
            <person name="Fronick C."/>
            <person name="Harrison M."/>
            <person name="Strong C."/>
            <person name="Farmer C."/>
            <person name="Delahaunty K."/>
            <person name="Markovic C."/>
            <person name="Hall O."/>
            <person name="Minx P."/>
            <person name="Tomlinson C."/>
            <person name="Mitreva M."/>
            <person name="Hou S."/>
            <person name="Chen J."/>
            <person name="Wollam A."/>
            <person name="Pepin K.H."/>
            <person name="Johnson M."/>
            <person name="Bhonagiri V."/>
            <person name="Zhang X."/>
            <person name="Suruliraj S."/>
            <person name="Warren W."/>
            <person name="Chinwalla A."/>
            <person name="Mardis E.R."/>
            <person name="Wilson R.K."/>
        </authorList>
    </citation>
    <scope>NUCLEOTIDE SEQUENCE [LARGE SCALE GENOMIC DNA]</scope>
    <source>
        <strain evidence="10 11">F0399</strain>
    </source>
</reference>
<dbReference type="GO" id="GO:0005886">
    <property type="term" value="C:plasma membrane"/>
    <property type="evidence" value="ECO:0007669"/>
    <property type="project" value="UniProtKB-SubCell"/>
</dbReference>
<dbReference type="Pfam" id="PF01058">
    <property type="entry name" value="Oxidored_q6"/>
    <property type="match status" value="1"/>
</dbReference>
<dbReference type="SUPFAM" id="SSF56770">
    <property type="entry name" value="HydA/Nqo6-like"/>
    <property type="match status" value="1"/>
</dbReference>
<dbReference type="GO" id="GO:0048038">
    <property type="term" value="F:quinone binding"/>
    <property type="evidence" value="ECO:0007669"/>
    <property type="project" value="UniProtKB-KW"/>
</dbReference>
<dbReference type="PANTHER" id="PTHR11995:SF14">
    <property type="entry name" value="NADH DEHYDROGENASE [UBIQUINONE] IRON-SULFUR PROTEIN 7, MITOCHONDRIAL"/>
    <property type="match status" value="1"/>
</dbReference>
<dbReference type="GO" id="GO:0045271">
    <property type="term" value="C:respiratory chain complex I"/>
    <property type="evidence" value="ECO:0007669"/>
    <property type="project" value="TreeGrafter"/>
</dbReference>
<evidence type="ECO:0000256" key="3">
    <source>
        <dbReference type="ARBA" id="ARBA00022485"/>
    </source>
</evidence>
<dbReference type="FunFam" id="3.40.50.12280:FF:000002">
    <property type="entry name" value="NADH-quinone oxidoreductase subunit B"/>
    <property type="match status" value="1"/>
</dbReference>
<comment type="similarity">
    <text evidence="1 7 8">Belongs to the complex I 20 kDa subunit family.</text>
</comment>
<dbReference type="HAMAP" id="MF_01356">
    <property type="entry name" value="NDH1_NuoB"/>
    <property type="match status" value="1"/>
</dbReference>
<comment type="catalytic activity">
    <reaction evidence="7">
        <text>a quinone + NADH + 5 H(+)(in) = a quinol + NAD(+) + 4 H(+)(out)</text>
        <dbReference type="Rhea" id="RHEA:57888"/>
        <dbReference type="ChEBI" id="CHEBI:15378"/>
        <dbReference type="ChEBI" id="CHEBI:24646"/>
        <dbReference type="ChEBI" id="CHEBI:57540"/>
        <dbReference type="ChEBI" id="CHEBI:57945"/>
        <dbReference type="ChEBI" id="CHEBI:132124"/>
    </reaction>
</comment>
<evidence type="ECO:0000256" key="4">
    <source>
        <dbReference type="ARBA" id="ARBA00022719"/>
    </source>
</evidence>
<dbReference type="GO" id="GO:0050136">
    <property type="term" value="F:NADH dehydrogenase (quinone) (non-electrogenic) activity"/>
    <property type="evidence" value="ECO:0007669"/>
    <property type="project" value="UniProtKB-UniRule"/>
</dbReference>
<evidence type="ECO:0000256" key="7">
    <source>
        <dbReference type="HAMAP-Rule" id="MF_01356"/>
    </source>
</evidence>
<keyword evidence="3 7" id="KW-0004">4Fe-4S</keyword>
<keyword evidence="7" id="KW-0472">Membrane</keyword>
<keyword evidence="6 7" id="KW-0520">NAD</keyword>
<dbReference type="GO" id="GO:0005506">
    <property type="term" value="F:iron ion binding"/>
    <property type="evidence" value="ECO:0007669"/>
    <property type="project" value="UniProtKB-UniRule"/>
</dbReference>
<sequence>MEIAERVPESLRHNVFVVKIDQLFRWAHASSIWPLSSGLACCAIEMMSTATARFDLARFGYEVFRPCPRQADLLIVAGTLTWKMAEPIVRLYEQMPEPKYVIAMGACTIAGGPFADSYSVVPGIDDILPVDVYIPGCPPRPEALMDGMLKLREKILHPERVTAERAAWAAKEKAAVTA</sequence>
<dbReference type="NCBIfam" id="NF005012">
    <property type="entry name" value="PRK06411.1"/>
    <property type="match status" value="1"/>
</dbReference>
<feature type="binding site" evidence="7">
    <location>
        <position position="107"/>
    </location>
    <ligand>
        <name>[4Fe-4S] cluster</name>
        <dbReference type="ChEBI" id="CHEBI:49883"/>
    </ligand>
</feature>
<dbReference type="GO" id="GO:0008137">
    <property type="term" value="F:NADH dehydrogenase (ubiquinone) activity"/>
    <property type="evidence" value="ECO:0007669"/>
    <property type="project" value="InterPro"/>
</dbReference>
<feature type="binding site" evidence="7">
    <location>
        <position position="42"/>
    </location>
    <ligand>
        <name>[4Fe-4S] cluster</name>
        <dbReference type="ChEBI" id="CHEBI:49883"/>
    </ligand>
</feature>
<feature type="domain" description="NADH:ubiquinone oxidoreductase-like 20kDa subunit" evidence="9">
    <location>
        <begin position="41"/>
        <end position="151"/>
    </location>
</feature>
<protein>
    <recommendedName>
        <fullName evidence="7">NADH-quinone oxidoreductase subunit B</fullName>
        <ecNumber evidence="7">7.1.1.-</ecNumber>
    </recommendedName>
    <alternativeName>
        <fullName evidence="7">NADH dehydrogenase I subunit B</fullName>
    </alternativeName>
    <alternativeName>
        <fullName evidence="7">NDH-1 subunit B</fullName>
    </alternativeName>
</protein>
<evidence type="ECO:0000256" key="1">
    <source>
        <dbReference type="ARBA" id="ARBA00009173"/>
    </source>
</evidence>
<dbReference type="GO" id="GO:0051539">
    <property type="term" value="F:4 iron, 4 sulfur cluster binding"/>
    <property type="evidence" value="ECO:0007669"/>
    <property type="project" value="UniProtKB-KW"/>
</dbReference>
<dbReference type="EMBL" id="AECV01000005">
    <property type="protein sequence ID" value="EFW30208.1"/>
    <property type="molecule type" value="Genomic_DNA"/>
</dbReference>
<name>E7N0K0_9FIRM</name>
<dbReference type="InterPro" id="IPR006138">
    <property type="entry name" value="NADH_UQ_OxRdtase_20Kd_su"/>
</dbReference>
<keyword evidence="2 7" id="KW-0813">Transport</keyword>
<keyword evidence="5 7" id="KW-1278">Translocase</keyword>
<dbReference type="Gene3D" id="3.40.50.12280">
    <property type="match status" value="1"/>
</dbReference>
<gene>
    <name evidence="7" type="primary">nuoB</name>
    <name evidence="10" type="ORF">HMPREF9555_00500</name>
</gene>
<keyword evidence="4 7" id="KW-0874">Quinone</keyword>
<evidence type="ECO:0000256" key="6">
    <source>
        <dbReference type="ARBA" id="ARBA00023027"/>
    </source>
</evidence>
<evidence type="ECO:0000256" key="8">
    <source>
        <dbReference type="RuleBase" id="RU004464"/>
    </source>
</evidence>
<dbReference type="PANTHER" id="PTHR11995">
    <property type="entry name" value="NADH DEHYDROGENASE"/>
    <property type="match status" value="1"/>
</dbReference>
<dbReference type="AlphaFoldDB" id="E7N0K0"/>
<keyword evidence="7 8" id="KW-0408">Iron</keyword>
<keyword evidence="7 8" id="KW-0411">Iron-sulfur</keyword>
<dbReference type="NCBIfam" id="TIGR01957">
    <property type="entry name" value="nuoB_fam"/>
    <property type="match status" value="1"/>
</dbReference>
<accession>E7N0K0</accession>
<evidence type="ECO:0000313" key="11">
    <source>
        <dbReference type="Proteomes" id="UP000004633"/>
    </source>
</evidence>
<dbReference type="HOGENOM" id="CLU_055737_7_3_9"/>
<keyword evidence="7" id="KW-1003">Cell membrane</keyword>
<feature type="binding site" evidence="7">
    <location>
        <position position="41"/>
    </location>
    <ligand>
        <name>[4Fe-4S] cluster</name>
        <dbReference type="ChEBI" id="CHEBI:49883"/>
    </ligand>
</feature>
<dbReference type="GO" id="GO:0009060">
    <property type="term" value="P:aerobic respiration"/>
    <property type="evidence" value="ECO:0007669"/>
    <property type="project" value="TreeGrafter"/>
</dbReference>
<dbReference type="InterPro" id="IPR006137">
    <property type="entry name" value="NADH_UbQ_OxRdtase-like_20kDa"/>
</dbReference>
<comment type="cofactor">
    <cofactor evidence="7">
        <name>[4Fe-4S] cluster</name>
        <dbReference type="ChEBI" id="CHEBI:49883"/>
    </cofactor>
    <text evidence="7">Binds 1 [4Fe-4S] cluster.</text>
</comment>
<evidence type="ECO:0000256" key="5">
    <source>
        <dbReference type="ARBA" id="ARBA00022967"/>
    </source>
</evidence>
<organism evidence="10 11">
    <name type="scientific">Selenomonas artemidis F0399</name>
    <dbReference type="NCBI Taxonomy" id="749551"/>
    <lineage>
        <taxon>Bacteria</taxon>
        <taxon>Bacillati</taxon>
        <taxon>Bacillota</taxon>
        <taxon>Negativicutes</taxon>
        <taxon>Selenomonadales</taxon>
        <taxon>Selenomonadaceae</taxon>
        <taxon>Selenomonas</taxon>
    </lineage>
</organism>
<comment type="caution">
    <text evidence="10">The sequence shown here is derived from an EMBL/GenBank/DDBJ whole genome shotgun (WGS) entry which is preliminary data.</text>
</comment>
<comment type="function">
    <text evidence="7">NDH-1 shuttles electrons from NADH, via FMN and iron-sulfur (Fe-S) centers, to quinones in the respiratory chain. The immediate electron acceptor for the enzyme in this species is believed to be a menaquinone. Couples the redox reaction to proton translocation (for every two electrons transferred, four hydrogen ions are translocated across the cytoplasmic membrane), and thus conserves the redox energy in a proton gradient.</text>
</comment>
<evidence type="ECO:0000256" key="2">
    <source>
        <dbReference type="ARBA" id="ARBA00022448"/>
    </source>
</evidence>
<keyword evidence="7 8" id="KW-0479">Metal-binding</keyword>
<dbReference type="Proteomes" id="UP000004633">
    <property type="component" value="Unassembled WGS sequence"/>
</dbReference>
<evidence type="ECO:0000313" key="10">
    <source>
        <dbReference type="EMBL" id="EFW30208.1"/>
    </source>
</evidence>
<comment type="subcellular location">
    <subcellularLocation>
        <location evidence="7">Cell membrane</location>
        <topology evidence="7">Peripheral membrane protein</topology>
        <orientation evidence="7">Cytoplasmic side</orientation>
    </subcellularLocation>
</comment>
<feature type="binding site" evidence="7">
    <location>
        <position position="137"/>
    </location>
    <ligand>
        <name>[4Fe-4S] cluster</name>
        <dbReference type="ChEBI" id="CHEBI:49883"/>
    </ligand>
</feature>
<dbReference type="STRING" id="749551.HMPREF9555_00500"/>
<proteinExistence type="inferred from homology"/>
<dbReference type="EC" id="7.1.1.-" evidence="7"/>
<evidence type="ECO:0000259" key="9">
    <source>
        <dbReference type="Pfam" id="PF01058"/>
    </source>
</evidence>
<dbReference type="GO" id="GO:0015990">
    <property type="term" value="P:electron transport coupled proton transport"/>
    <property type="evidence" value="ECO:0007669"/>
    <property type="project" value="TreeGrafter"/>
</dbReference>
<dbReference type="RefSeq" id="WP_009349181.1">
    <property type="nucleotide sequence ID" value="NZ_GL638130.1"/>
</dbReference>
<comment type="subunit">
    <text evidence="7">NDH-1 is composed of 14 different subunits. Subunits NuoB, C, D, E, F, and G constitute the peripheral sector of the complex.</text>
</comment>
<keyword evidence="11" id="KW-1185">Reference proteome</keyword>